<organism evidence="1 2">
    <name type="scientific">Pistacia atlantica</name>
    <dbReference type="NCBI Taxonomy" id="434234"/>
    <lineage>
        <taxon>Eukaryota</taxon>
        <taxon>Viridiplantae</taxon>
        <taxon>Streptophyta</taxon>
        <taxon>Embryophyta</taxon>
        <taxon>Tracheophyta</taxon>
        <taxon>Spermatophyta</taxon>
        <taxon>Magnoliopsida</taxon>
        <taxon>eudicotyledons</taxon>
        <taxon>Gunneridae</taxon>
        <taxon>Pentapetalae</taxon>
        <taxon>rosids</taxon>
        <taxon>malvids</taxon>
        <taxon>Sapindales</taxon>
        <taxon>Anacardiaceae</taxon>
        <taxon>Pistacia</taxon>
    </lineage>
</organism>
<protein>
    <submittedName>
        <fullName evidence="1">Uncharacterized protein</fullName>
    </submittedName>
</protein>
<evidence type="ECO:0000313" key="1">
    <source>
        <dbReference type="EMBL" id="KAJ0075163.1"/>
    </source>
</evidence>
<name>A0ACC0ZT87_9ROSI</name>
<dbReference type="EMBL" id="CM047910">
    <property type="protein sequence ID" value="KAJ0075163.1"/>
    <property type="molecule type" value="Genomic_DNA"/>
</dbReference>
<sequence>MKIFDFQIIAAATNNFSTANKLGQFGFGPGYKGKSPDGQEIAIKKLSKSSRQGIVEFKNEAKLIATFQQTNLVRLLGCFVHGGERFLIYEYLPNKSLDFFLFGMSQF</sequence>
<comment type="caution">
    <text evidence="1">The sequence shown here is derived from an EMBL/GenBank/DDBJ whole genome shotgun (WGS) entry which is preliminary data.</text>
</comment>
<evidence type="ECO:0000313" key="2">
    <source>
        <dbReference type="Proteomes" id="UP001164250"/>
    </source>
</evidence>
<dbReference type="Proteomes" id="UP001164250">
    <property type="component" value="Chromosome 15"/>
</dbReference>
<keyword evidence="2" id="KW-1185">Reference proteome</keyword>
<accession>A0ACC0ZT87</accession>
<proteinExistence type="predicted"/>
<reference evidence="2" key="1">
    <citation type="journal article" date="2023" name="G3 (Bethesda)">
        <title>Genome assembly and association tests identify interacting loci associated with vigor, precocity, and sex in interspecific pistachio rootstocks.</title>
        <authorList>
            <person name="Palmer W."/>
            <person name="Jacygrad E."/>
            <person name="Sagayaradj S."/>
            <person name="Cavanaugh K."/>
            <person name="Han R."/>
            <person name="Bertier L."/>
            <person name="Beede B."/>
            <person name="Kafkas S."/>
            <person name="Golino D."/>
            <person name="Preece J."/>
            <person name="Michelmore R."/>
        </authorList>
    </citation>
    <scope>NUCLEOTIDE SEQUENCE [LARGE SCALE GENOMIC DNA]</scope>
</reference>
<gene>
    <name evidence="1" type="ORF">Patl1_34181</name>
</gene>